<dbReference type="Proteomes" id="UP000001635">
    <property type="component" value="Chromosome"/>
</dbReference>
<dbReference type="KEGG" id="cmr:Cycma_3289"/>
<keyword evidence="1" id="KW-0472">Membrane</keyword>
<dbReference type="HOGENOM" id="CLU_2129334_0_0_10"/>
<keyword evidence="1" id="KW-0812">Transmembrane</keyword>
<reference evidence="3" key="1">
    <citation type="submission" date="2011-07" db="EMBL/GenBank/DDBJ databases">
        <title>The complete genome of Cyclobacterium marinum DSM 745.</title>
        <authorList>
            <person name="Lucas S."/>
            <person name="Han J."/>
            <person name="Lapidus A."/>
            <person name="Bruce D."/>
            <person name="Goodwin L."/>
            <person name="Pitluck S."/>
            <person name="Peters L."/>
            <person name="Kyrpides N."/>
            <person name="Mavromatis K."/>
            <person name="Ivanova N."/>
            <person name="Ovchinnikova G."/>
            <person name="Chertkov O."/>
            <person name="Detter J.C."/>
            <person name="Tapia R."/>
            <person name="Han C."/>
            <person name="Land M."/>
            <person name="Hauser L."/>
            <person name="Markowitz V."/>
            <person name="Cheng J.-F."/>
            <person name="Hugenholtz P."/>
            <person name="Woyke T."/>
            <person name="Wu D."/>
            <person name="Tindall B."/>
            <person name="Schuetze A."/>
            <person name="Brambilla E."/>
            <person name="Klenk H.-P."/>
            <person name="Eisen J.A."/>
        </authorList>
    </citation>
    <scope>NUCLEOTIDE SEQUENCE [LARGE SCALE GENOMIC DNA]</scope>
    <source>
        <strain evidence="3">ATCC 25205 / DSM 745 / LMG 13164 / NCIMB 1802</strain>
    </source>
</reference>
<dbReference type="AlphaFoldDB" id="G0IV23"/>
<feature type="transmembrane region" description="Helical" evidence="1">
    <location>
        <begin position="89"/>
        <end position="107"/>
    </location>
</feature>
<protein>
    <recommendedName>
        <fullName evidence="4">DUF983 domain-containing protein</fullName>
    </recommendedName>
</protein>
<organism evidence="2 3">
    <name type="scientific">Cyclobacterium marinum (strain ATCC 25205 / DSM 745 / LMG 13164 / NCIMB 1802)</name>
    <name type="common">Flectobacillus marinus</name>
    <dbReference type="NCBI Taxonomy" id="880070"/>
    <lineage>
        <taxon>Bacteria</taxon>
        <taxon>Pseudomonadati</taxon>
        <taxon>Bacteroidota</taxon>
        <taxon>Cytophagia</taxon>
        <taxon>Cytophagales</taxon>
        <taxon>Cyclobacteriaceae</taxon>
        <taxon>Cyclobacterium</taxon>
    </lineage>
</organism>
<evidence type="ECO:0000256" key="1">
    <source>
        <dbReference type="SAM" id="Phobius"/>
    </source>
</evidence>
<evidence type="ECO:0000313" key="3">
    <source>
        <dbReference type="Proteomes" id="UP000001635"/>
    </source>
</evidence>
<feature type="transmembrane region" description="Helical" evidence="1">
    <location>
        <begin position="35"/>
        <end position="54"/>
    </location>
</feature>
<gene>
    <name evidence="2" type="ordered locus">Cycma_3289</name>
</gene>
<proteinExistence type="predicted"/>
<accession>G0IV23</accession>
<dbReference type="EMBL" id="CP002955">
    <property type="protein sequence ID" value="AEL27014.1"/>
    <property type="molecule type" value="Genomic_DNA"/>
</dbReference>
<name>G0IV23_CYCMS</name>
<evidence type="ECO:0000313" key="2">
    <source>
        <dbReference type="EMBL" id="AEL27014.1"/>
    </source>
</evidence>
<keyword evidence="3" id="KW-1185">Reference proteome</keyword>
<evidence type="ECO:0008006" key="4">
    <source>
        <dbReference type="Google" id="ProtNLM"/>
    </source>
</evidence>
<sequence>MLPFRVILKGKKDHVFECPLCGGSVAQQRTKSFTWGYIIGFLSFALPQQIVFYLHQDNDLAFLIGFLHAVTAIGLVSLYFYFNTKFSKAIVLSFTPILLVVFGRLLIHTIDFM</sequence>
<keyword evidence="1" id="KW-1133">Transmembrane helix</keyword>
<feature type="transmembrane region" description="Helical" evidence="1">
    <location>
        <begin position="60"/>
        <end position="82"/>
    </location>
</feature>